<dbReference type="Proteomes" id="UP000703661">
    <property type="component" value="Unassembled WGS sequence"/>
</dbReference>
<evidence type="ECO:0000313" key="3">
    <source>
        <dbReference type="Proteomes" id="UP000703661"/>
    </source>
</evidence>
<name>A0A9P6T3X7_9FUNG</name>
<evidence type="ECO:0000256" key="1">
    <source>
        <dbReference type="SAM" id="MobiDB-lite"/>
    </source>
</evidence>
<feature type="region of interest" description="Disordered" evidence="1">
    <location>
        <begin position="1"/>
        <end position="25"/>
    </location>
</feature>
<evidence type="ECO:0000313" key="2">
    <source>
        <dbReference type="EMBL" id="KAG0023072.1"/>
    </source>
</evidence>
<dbReference type="EMBL" id="JAAAID010000073">
    <property type="protein sequence ID" value="KAG0023072.1"/>
    <property type="molecule type" value="Genomic_DNA"/>
</dbReference>
<gene>
    <name evidence="2" type="ORF">BGZ80_010452</name>
</gene>
<comment type="caution">
    <text evidence="2">The sequence shown here is derived from an EMBL/GenBank/DDBJ whole genome shotgun (WGS) entry which is preliminary data.</text>
</comment>
<organism evidence="2 3">
    <name type="scientific">Entomortierella chlamydospora</name>
    <dbReference type="NCBI Taxonomy" id="101097"/>
    <lineage>
        <taxon>Eukaryota</taxon>
        <taxon>Fungi</taxon>
        <taxon>Fungi incertae sedis</taxon>
        <taxon>Mucoromycota</taxon>
        <taxon>Mortierellomycotina</taxon>
        <taxon>Mortierellomycetes</taxon>
        <taxon>Mortierellales</taxon>
        <taxon>Mortierellaceae</taxon>
        <taxon>Entomortierella</taxon>
    </lineage>
</organism>
<feature type="non-terminal residue" evidence="2">
    <location>
        <position position="1"/>
    </location>
</feature>
<protein>
    <submittedName>
        <fullName evidence="2">Uncharacterized protein</fullName>
    </submittedName>
</protein>
<reference evidence="2" key="1">
    <citation type="journal article" date="2020" name="Fungal Divers.">
        <title>Resolving the Mortierellaceae phylogeny through synthesis of multi-gene phylogenetics and phylogenomics.</title>
        <authorList>
            <person name="Vandepol N."/>
            <person name="Liber J."/>
            <person name="Desiro A."/>
            <person name="Na H."/>
            <person name="Kennedy M."/>
            <person name="Barry K."/>
            <person name="Grigoriev I.V."/>
            <person name="Miller A.N."/>
            <person name="O'Donnell K."/>
            <person name="Stajich J.E."/>
            <person name="Bonito G."/>
        </authorList>
    </citation>
    <scope>NUCLEOTIDE SEQUENCE</scope>
    <source>
        <strain evidence="2">NRRL 2769</strain>
    </source>
</reference>
<proteinExistence type="predicted"/>
<dbReference type="AlphaFoldDB" id="A0A9P6T3X7"/>
<keyword evidence="3" id="KW-1185">Reference proteome</keyword>
<accession>A0A9P6T3X7</accession>
<feature type="compositionally biased region" description="Low complexity" evidence="1">
    <location>
        <begin position="14"/>
        <end position="25"/>
    </location>
</feature>
<sequence>PRDEKGGLPREAQSETTSNSSSYVSTGMAITTEILGGVGGRKRAASMACPSRIAPDGTHWISACETPGKRPLKYVSS</sequence>